<evidence type="ECO:0000256" key="1">
    <source>
        <dbReference type="ARBA" id="ARBA00011900"/>
    </source>
</evidence>
<dbReference type="EC" id="2.1.1.72" evidence="1"/>
<keyword evidence="3" id="KW-0808">Transferase</keyword>
<dbReference type="Gene3D" id="3.40.50.150">
    <property type="entry name" value="Vaccinia Virus protein VP39"/>
    <property type="match status" value="1"/>
</dbReference>
<dbReference type="GO" id="GO:0006304">
    <property type="term" value="P:DNA modification"/>
    <property type="evidence" value="ECO:0007669"/>
    <property type="project" value="InterPro"/>
</dbReference>
<evidence type="ECO:0000256" key="5">
    <source>
        <dbReference type="ARBA" id="ARBA00047942"/>
    </source>
</evidence>
<evidence type="ECO:0000256" key="2">
    <source>
        <dbReference type="ARBA" id="ARBA00022603"/>
    </source>
</evidence>
<dbReference type="RefSeq" id="WP_091322924.1">
    <property type="nucleotide sequence ID" value="NZ_FOSW01000004.1"/>
</dbReference>
<evidence type="ECO:0000313" key="8">
    <source>
        <dbReference type="Proteomes" id="UP000199152"/>
    </source>
</evidence>
<organism evidence="7 8">
    <name type="scientific">Geodermatophilus ruber</name>
    <dbReference type="NCBI Taxonomy" id="504800"/>
    <lineage>
        <taxon>Bacteria</taxon>
        <taxon>Bacillati</taxon>
        <taxon>Actinomycetota</taxon>
        <taxon>Actinomycetes</taxon>
        <taxon>Geodermatophilales</taxon>
        <taxon>Geodermatophilaceae</taxon>
        <taxon>Geodermatophilus</taxon>
    </lineage>
</organism>
<evidence type="ECO:0000313" key="7">
    <source>
        <dbReference type="EMBL" id="SFK86024.1"/>
    </source>
</evidence>
<dbReference type="InterPro" id="IPR011639">
    <property type="entry name" value="MethylTrfase_TaqI-like_dom"/>
</dbReference>
<dbReference type="PRINTS" id="PR00507">
    <property type="entry name" value="N12N6MTFRASE"/>
</dbReference>
<keyword evidence="2" id="KW-0489">Methyltransferase</keyword>
<evidence type="ECO:0000256" key="4">
    <source>
        <dbReference type="ARBA" id="ARBA00022691"/>
    </source>
</evidence>
<sequence>MTDISLIHTSGGLLGDVFTDALRQPVVDGDPRFLADIATFTNADGAPPTRAQHDSDFDAAFRTGQALWSAYSDELARGMDVSRLRERLLLPLLNLLGFDPVYQRSRLTAGGDTWPISHLGWRGHAAPPIHLVPDLDLDERGPRHRSPHEELQGYLNNVPVRWGMLSNGRVLRLMRDYHHTRTRGYVEFDLAAIFEGASHADFLALWRLTHASRFRPLTEQTSDGDHLTLLEKSYEQALDAGVAAGKRLQPQVREALETLANGLLDATPGLRHDLGEHPDHGRDFHRELLTVLYRVLFLLFAEQRGMLKQANPLYDETYSLTALRARAEADDAEPRRQDLWEGLKTTFRIFGDEALAATVGVYPYNGQLFDLARTPLTGRARCSNKATLDAIRALTTVHVGRVPMHVDYRNLGVEELGTVYESLLDYTLTIAEQATAVDGRVVPAGQAYLAPLSVERSDLASYYTPTDLVDLLLARSLDPLIDQRLAEAGPDPQAQAEALLSLKIVDPACGSAAILVGALDRIAYALAKARSQPHEPRDIDLTHARRAVLQHCIYGVDKDPFAVELAKVALWIHCIVPDEPLSFLDTHIVCGDALVGWPLLDIPNEIPSAAYEFKAADKDDKAMLTTAKNRNNAFLAAAVDADDALFALAKVDPDLKPPFALTATEHTYADVRAKQRAYVKWRDSDEYAKWKKAADLWTAAFFWTAEFGRAPTTSDYQQAVNSSAEAELTAKAARIVEDLNPLHWPLAFPEARAQGGFDLVIGNPPWEETASIEQEFFAQAAPHIAAMTSEHRGDAIGALEASNPSLHSRWLTYKATKERFAHFAKTSGRFTRTTGKTNTYVLFTEVAAANSGHAGLIVKTGIAVDQAQSRVWQRVLEDNRVHEVTDIVNASPSGARVFPVVAAVERFCVLVLRPHAPTAPTMRAAMLNFGVEKASTAAYREWPRADLAAFAPRTRTLPSTSRVDEIDLALELQKRWETLDFSDVGGLNPWGIRLSDMFNSTIARRKGWLLREEALFADGYGLGADKVFRRSDGRVAIPVYEGQMANRWDHRARTFEGYRGANKYGKKPDIPRVTETQHADVRFEVQPRYWMHADIVNARLEQIAGEHWLIAIRDIGRPWTDRRIMRTALLGRYPATDTLPVISVAPEHALRLTALFNSMVFDFLVRIHMPGGHVTPWIVSQCAAPPPRMISPEVEGLAATLSITSQALADLTGWPVQVWTAKEREWLDAKVDAHVARAYGLTLMEYETVLDHFDLLRKIEERDDTIGEYRSKRLRLEAFEEIGGVR</sequence>
<evidence type="ECO:0000259" key="6">
    <source>
        <dbReference type="Pfam" id="PF07669"/>
    </source>
</evidence>
<evidence type="ECO:0000256" key="3">
    <source>
        <dbReference type="ARBA" id="ARBA00022679"/>
    </source>
</evidence>
<dbReference type="GO" id="GO:0009007">
    <property type="term" value="F:site-specific DNA-methyltransferase (adenine-specific) activity"/>
    <property type="evidence" value="ECO:0007669"/>
    <property type="project" value="UniProtKB-EC"/>
</dbReference>
<dbReference type="PANTHER" id="PTHR33841:SF1">
    <property type="entry name" value="DNA METHYLTRANSFERASE A"/>
    <property type="match status" value="1"/>
</dbReference>
<dbReference type="InterPro" id="IPR050953">
    <property type="entry name" value="N4_N6_ade-DNA_methylase"/>
</dbReference>
<reference evidence="7 8" key="1">
    <citation type="submission" date="2016-10" db="EMBL/GenBank/DDBJ databases">
        <authorList>
            <person name="de Groot N.N."/>
        </authorList>
    </citation>
    <scope>NUCLEOTIDE SEQUENCE [LARGE SCALE GENOMIC DNA]</scope>
    <source>
        <strain evidence="7 8">DSM 45317</strain>
    </source>
</reference>
<dbReference type="SUPFAM" id="SSF53335">
    <property type="entry name" value="S-adenosyl-L-methionine-dependent methyltransferases"/>
    <property type="match status" value="1"/>
</dbReference>
<dbReference type="InParanoid" id="A0A1I4CXF0"/>
<name>A0A1I4CXF0_9ACTN</name>
<dbReference type="PANTHER" id="PTHR33841">
    <property type="entry name" value="DNA METHYLTRANSFERASE YEEA-RELATED"/>
    <property type="match status" value="1"/>
</dbReference>
<proteinExistence type="predicted"/>
<dbReference type="OrthoDB" id="4280289at2"/>
<dbReference type="Proteomes" id="UP000199152">
    <property type="component" value="Unassembled WGS sequence"/>
</dbReference>
<dbReference type="STRING" id="504800.SAMN04488085_10478"/>
<dbReference type="EMBL" id="FOSW01000004">
    <property type="protein sequence ID" value="SFK86024.1"/>
    <property type="molecule type" value="Genomic_DNA"/>
</dbReference>
<dbReference type="InterPro" id="IPR029063">
    <property type="entry name" value="SAM-dependent_MTases_sf"/>
</dbReference>
<dbReference type="InterPro" id="IPR002052">
    <property type="entry name" value="DNA_methylase_N6_adenine_CS"/>
</dbReference>
<dbReference type="Pfam" id="PF07669">
    <property type="entry name" value="Eco57I"/>
    <property type="match status" value="1"/>
</dbReference>
<dbReference type="GO" id="GO:0032259">
    <property type="term" value="P:methylation"/>
    <property type="evidence" value="ECO:0007669"/>
    <property type="project" value="UniProtKB-KW"/>
</dbReference>
<comment type="catalytic activity">
    <reaction evidence="5">
        <text>a 2'-deoxyadenosine in DNA + S-adenosyl-L-methionine = an N(6)-methyl-2'-deoxyadenosine in DNA + S-adenosyl-L-homocysteine + H(+)</text>
        <dbReference type="Rhea" id="RHEA:15197"/>
        <dbReference type="Rhea" id="RHEA-COMP:12418"/>
        <dbReference type="Rhea" id="RHEA-COMP:12419"/>
        <dbReference type="ChEBI" id="CHEBI:15378"/>
        <dbReference type="ChEBI" id="CHEBI:57856"/>
        <dbReference type="ChEBI" id="CHEBI:59789"/>
        <dbReference type="ChEBI" id="CHEBI:90615"/>
        <dbReference type="ChEBI" id="CHEBI:90616"/>
        <dbReference type="EC" id="2.1.1.72"/>
    </reaction>
</comment>
<gene>
    <name evidence="7" type="ORF">SAMN04488085_10478</name>
</gene>
<dbReference type="GO" id="GO:0003676">
    <property type="term" value="F:nucleic acid binding"/>
    <property type="evidence" value="ECO:0007669"/>
    <property type="project" value="InterPro"/>
</dbReference>
<protein>
    <recommendedName>
        <fullName evidence="1">site-specific DNA-methyltransferase (adenine-specific)</fullName>
        <ecNumber evidence="1">2.1.1.72</ecNumber>
    </recommendedName>
</protein>
<feature type="domain" description="Type II methyltransferase M.TaqI-like" evidence="6">
    <location>
        <begin position="551"/>
        <end position="775"/>
    </location>
</feature>
<keyword evidence="8" id="KW-1185">Reference proteome</keyword>
<accession>A0A1I4CXF0</accession>
<dbReference type="PROSITE" id="PS00092">
    <property type="entry name" value="N6_MTASE"/>
    <property type="match status" value="1"/>
</dbReference>
<keyword evidence="4" id="KW-0949">S-adenosyl-L-methionine</keyword>